<accession>A0A1Q9F4M6</accession>
<dbReference type="Proteomes" id="UP000186817">
    <property type="component" value="Unassembled WGS sequence"/>
</dbReference>
<keyword evidence="1" id="KW-0812">Transmembrane</keyword>
<evidence type="ECO:0000313" key="3">
    <source>
        <dbReference type="Proteomes" id="UP000186817"/>
    </source>
</evidence>
<feature type="transmembrane region" description="Helical" evidence="1">
    <location>
        <begin position="61"/>
        <end position="88"/>
    </location>
</feature>
<reference evidence="2 3" key="1">
    <citation type="submission" date="2016-02" db="EMBL/GenBank/DDBJ databases">
        <title>Genome analysis of coral dinoflagellate symbionts highlights evolutionary adaptations to a symbiotic lifestyle.</title>
        <authorList>
            <person name="Aranda M."/>
            <person name="Li Y."/>
            <person name="Liew Y.J."/>
            <person name="Baumgarten S."/>
            <person name="Simakov O."/>
            <person name="Wilson M."/>
            <person name="Piel J."/>
            <person name="Ashoor H."/>
            <person name="Bougouffa S."/>
            <person name="Bajic V.B."/>
            <person name="Ryu T."/>
            <person name="Ravasi T."/>
            <person name="Bayer T."/>
            <person name="Micklem G."/>
            <person name="Kim H."/>
            <person name="Bhak J."/>
            <person name="Lajeunesse T.C."/>
            <person name="Voolstra C.R."/>
        </authorList>
    </citation>
    <scope>NUCLEOTIDE SEQUENCE [LARGE SCALE GENOMIC DNA]</scope>
    <source>
        <strain evidence="2 3">CCMP2467</strain>
    </source>
</reference>
<dbReference type="AlphaFoldDB" id="A0A1Q9F4M6"/>
<evidence type="ECO:0000313" key="2">
    <source>
        <dbReference type="EMBL" id="OLQ14638.1"/>
    </source>
</evidence>
<protein>
    <submittedName>
        <fullName evidence="2">Uncharacterized protein</fullName>
    </submittedName>
</protein>
<comment type="caution">
    <text evidence="2">The sequence shown here is derived from an EMBL/GenBank/DDBJ whole genome shotgun (WGS) entry which is preliminary data.</text>
</comment>
<dbReference type="EMBL" id="LSRX01000012">
    <property type="protein sequence ID" value="OLQ14638.1"/>
    <property type="molecule type" value="Genomic_DNA"/>
</dbReference>
<keyword evidence="3" id="KW-1185">Reference proteome</keyword>
<name>A0A1Q9F4M6_SYMMI</name>
<keyword evidence="1" id="KW-0472">Membrane</keyword>
<proteinExistence type="predicted"/>
<sequence>MAVAVAVAVADLLIAHTFRSTGQQGVHISAANEDGCGYSVKQSGTTDIGFTLYNAGAQSGVVVVAGVAAVAVAVAVGVSARVLGALALARSAALPTKNTRPELRALCSGSMVQTPDAELATARFKAAGDNTSLAVATTAALRTARRQRVMHLQMAHKTMRCLASSRIYDSTTA</sequence>
<keyword evidence="1" id="KW-1133">Transmembrane helix</keyword>
<evidence type="ECO:0000256" key="1">
    <source>
        <dbReference type="SAM" id="Phobius"/>
    </source>
</evidence>
<organism evidence="2 3">
    <name type="scientific">Symbiodinium microadriaticum</name>
    <name type="common">Dinoflagellate</name>
    <name type="synonym">Zooxanthella microadriatica</name>
    <dbReference type="NCBI Taxonomy" id="2951"/>
    <lineage>
        <taxon>Eukaryota</taxon>
        <taxon>Sar</taxon>
        <taxon>Alveolata</taxon>
        <taxon>Dinophyceae</taxon>
        <taxon>Suessiales</taxon>
        <taxon>Symbiodiniaceae</taxon>
        <taxon>Symbiodinium</taxon>
    </lineage>
</organism>
<gene>
    <name evidence="2" type="ORF">AK812_SmicGene1167</name>
</gene>